<feature type="non-terminal residue" evidence="3">
    <location>
        <position position="1"/>
    </location>
</feature>
<evidence type="ECO:0000313" key="4">
    <source>
        <dbReference type="Proteomes" id="UP000230750"/>
    </source>
</evidence>
<feature type="domain" description="PH" evidence="2">
    <location>
        <begin position="118"/>
        <end position="152"/>
    </location>
</feature>
<gene>
    <name evidence="3" type="ORF">BSL78_25990</name>
</gene>
<protein>
    <submittedName>
        <fullName evidence="3">Putative disabled-like 2-interacting protein</fullName>
    </submittedName>
</protein>
<feature type="compositionally biased region" description="Basic and acidic residues" evidence="1">
    <location>
        <begin position="1"/>
        <end position="11"/>
    </location>
</feature>
<feature type="compositionally biased region" description="Low complexity" evidence="1">
    <location>
        <begin position="13"/>
        <end position="24"/>
    </location>
</feature>
<dbReference type="PANTHER" id="PTHR10194">
    <property type="entry name" value="RAS GTPASE-ACTIVATING PROTEINS"/>
    <property type="match status" value="1"/>
</dbReference>
<reference evidence="3 4" key="1">
    <citation type="journal article" date="2017" name="PLoS Biol.">
        <title>The sea cucumber genome provides insights into morphological evolution and visceral regeneration.</title>
        <authorList>
            <person name="Zhang X."/>
            <person name="Sun L."/>
            <person name="Yuan J."/>
            <person name="Sun Y."/>
            <person name="Gao Y."/>
            <person name="Zhang L."/>
            <person name="Li S."/>
            <person name="Dai H."/>
            <person name="Hamel J.F."/>
            <person name="Liu C."/>
            <person name="Yu Y."/>
            <person name="Liu S."/>
            <person name="Lin W."/>
            <person name="Guo K."/>
            <person name="Jin S."/>
            <person name="Xu P."/>
            <person name="Storey K.B."/>
            <person name="Huan P."/>
            <person name="Zhang T."/>
            <person name="Zhou Y."/>
            <person name="Zhang J."/>
            <person name="Lin C."/>
            <person name="Li X."/>
            <person name="Xing L."/>
            <person name="Huo D."/>
            <person name="Sun M."/>
            <person name="Wang L."/>
            <person name="Mercier A."/>
            <person name="Li F."/>
            <person name="Yang H."/>
            <person name="Xiang J."/>
        </authorList>
    </citation>
    <scope>NUCLEOTIDE SEQUENCE [LARGE SCALE GENOMIC DNA]</scope>
    <source>
        <strain evidence="3">Shaxun</strain>
        <tissue evidence="3">Muscle</tissue>
    </source>
</reference>
<dbReference type="InterPro" id="IPR039360">
    <property type="entry name" value="Ras_GTPase"/>
</dbReference>
<dbReference type="AlphaFoldDB" id="A0A2G8JN85"/>
<dbReference type="EMBL" id="MRZV01001543">
    <property type="protein sequence ID" value="PIK37178.1"/>
    <property type="molecule type" value="Genomic_DNA"/>
</dbReference>
<keyword evidence="4" id="KW-1185">Reference proteome</keyword>
<dbReference type="Pfam" id="PF25321">
    <property type="entry name" value="PH_RASGAP"/>
    <property type="match status" value="1"/>
</dbReference>
<dbReference type="Gene3D" id="2.30.29.30">
    <property type="entry name" value="Pleckstrin-homology domain (PH domain)/Phosphotyrosine-binding domain (PTB)"/>
    <property type="match status" value="1"/>
</dbReference>
<dbReference type="PROSITE" id="PS50003">
    <property type="entry name" value="PH_DOMAIN"/>
    <property type="match status" value="1"/>
</dbReference>
<dbReference type="InterPro" id="IPR011993">
    <property type="entry name" value="PH-like_dom_sf"/>
</dbReference>
<organism evidence="3 4">
    <name type="scientific">Stichopus japonicus</name>
    <name type="common">Sea cucumber</name>
    <dbReference type="NCBI Taxonomy" id="307972"/>
    <lineage>
        <taxon>Eukaryota</taxon>
        <taxon>Metazoa</taxon>
        <taxon>Echinodermata</taxon>
        <taxon>Eleutherozoa</taxon>
        <taxon>Echinozoa</taxon>
        <taxon>Holothuroidea</taxon>
        <taxon>Aspidochirotacea</taxon>
        <taxon>Aspidochirotida</taxon>
        <taxon>Stichopodidae</taxon>
        <taxon>Apostichopus</taxon>
    </lineage>
</organism>
<accession>A0A2G8JN85</accession>
<feature type="region of interest" description="Disordered" evidence="1">
    <location>
        <begin position="1"/>
        <end position="36"/>
    </location>
</feature>
<evidence type="ECO:0000313" key="3">
    <source>
        <dbReference type="EMBL" id="PIK37178.1"/>
    </source>
</evidence>
<sequence length="233" mass="25962">ISQPGQDDRLRKSSTLLGTSNSLTVMDGSNSSKISGFPRRVKTAIKRTKSTGKFDKQEKIRVRNETIEGRQKTMSGQLKPARSHESLVLDPGSSQDLINLAGSDFEIRPLHSSILGQDHCFQITTAVGSKYYSCRSDTERDKWIESILSAIYPDKDDRRRLDSSLKVWVVEGKNLPGKKRYFCEICLDDGLFARTTPNYEEICSSGESSFSSRKYSATSSGGNEVEAVSSRIF</sequence>
<dbReference type="STRING" id="307972.A0A2G8JN85"/>
<dbReference type="InterPro" id="IPR001849">
    <property type="entry name" value="PH_domain"/>
</dbReference>
<dbReference type="PANTHER" id="PTHR10194:SF60">
    <property type="entry name" value="RAS GTPASE-ACTIVATING PROTEIN RASKOL"/>
    <property type="match status" value="1"/>
</dbReference>
<dbReference type="OrthoDB" id="5572587at2759"/>
<evidence type="ECO:0000256" key="1">
    <source>
        <dbReference type="SAM" id="MobiDB-lite"/>
    </source>
</evidence>
<name>A0A2G8JN85_STIJA</name>
<evidence type="ECO:0000259" key="2">
    <source>
        <dbReference type="PROSITE" id="PS50003"/>
    </source>
</evidence>
<proteinExistence type="predicted"/>
<dbReference type="InterPro" id="IPR057606">
    <property type="entry name" value="SynGAP1-like_PH"/>
</dbReference>
<comment type="caution">
    <text evidence="3">The sequence shown here is derived from an EMBL/GenBank/DDBJ whole genome shotgun (WGS) entry which is preliminary data.</text>
</comment>
<dbReference type="Proteomes" id="UP000230750">
    <property type="component" value="Unassembled WGS sequence"/>
</dbReference>
<dbReference type="SUPFAM" id="SSF50729">
    <property type="entry name" value="PH domain-like"/>
    <property type="match status" value="1"/>
</dbReference>